<dbReference type="GO" id="GO:0006629">
    <property type="term" value="P:lipid metabolic process"/>
    <property type="evidence" value="ECO:0007669"/>
    <property type="project" value="InterPro"/>
</dbReference>
<dbReference type="InterPro" id="IPR035500">
    <property type="entry name" value="NHR-like_dom_sf"/>
</dbReference>
<dbReference type="InterPro" id="IPR023257">
    <property type="entry name" value="Liver_X_rcpt"/>
</dbReference>
<keyword evidence="3 12" id="KW-0863">Zinc-finger</keyword>
<dbReference type="SUPFAM" id="SSF48508">
    <property type="entry name" value="Nuclear receptor ligand-binding domain"/>
    <property type="match status" value="1"/>
</dbReference>
<evidence type="ECO:0000256" key="11">
    <source>
        <dbReference type="ARBA" id="ARBA00023242"/>
    </source>
</evidence>
<dbReference type="GO" id="GO:0000122">
    <property type="term" value="P:negative regulation of transcription by RNA polymerase II"/>
    <property type="evidence" value="ECO:0007669"/>
    <property type="project" value="TreeGrafter"/>
</dbReference>
<evidence type="ECO:0000259" key="15">
    <source>
        <dbReference type="PROSITE" id="PS51843"/>
    </source>
</evidence>
<dbReference type="PROSITE" id="PS00031">
    <property type="entry name" value="NUCLEAR_REC_DBD_1"/>
    <property type="match status" value="1"/>
</dbReference>
<evidence type="ECO:0000256" key="9">
    <source>
        <dbReference type="ARBA" id="ARBA00023163"/>
    </source>
</evidence>
<evidence type="ECO:0000259" key="14">
    <source>
        <dbReference type="PROSITE" id="PS51030"/>
    </source>
</evidence>
<dbReference type="PANTHER" id="PTHR24082">
    <property type="entry name" value="NUCLEAR HORMONE RECEPTOR"/>
    <property type="match status" value="1"/>
</dbReference>
<dbReference type="FunFam" id="3.30.50.10:FF:000030">
    <property type="entry name" value="Nuclear Hormone Receptor family"/>
    <property type="match status" value="1"/>
</dbReference>
<reference evidence="16" key="1">
    <citation type="journal article" date="2012" name="Comp. Biochem. Physiol. B, Biochem. Mol. Biol.">
        <title>Molecular and expression analysis of the farnesoid X receptor in the urochordate Halocynthia roretzi.</title>
        <authorList>
            <person name="Maeng S."/>
            <person name="Lee J.H."/>
            <person name="Kim G.J."/>
            <person name="Kim S.H."/>
            <person name="Kwon H.C."/>
            <person name="Shin Y.K."/>
            <person name="Sohn Y.C."/>
        </authorList>
    </citation>
    <scope>NUCLEOTIDE SEQUENCE</scope>
</reference>
<dbReference type="Gene3D" id="3.30.50.10">
    <property type="entry name" value="Erythroid Transcription Factor GATA-1, subunit A"/>
    <property type="match status" value="1"/>
</dbReference>
<feature type="domain" description="Nuclear receptor" evidence="14">
    <location>
        <begin position="123"/>
        <end position="198"/>
    </location>
</feature>
<keyword evidence="6 12" id="KW-0805">Transcription regulation</keyword>
<keyword evidence="2 12" id="KW-0479">Metal-binding</keyword>
<evidence type="ECO:0000256" key="2">
    <source>
        <dbReference type="ARBA" id="ARBA00022723"/>
    </source>
</evidence>
<dbReference type="Gene3D" id="1.10.565.10">
    <property type="entry name" value="Retinoid X Receptor"/>
    <property type="match status" value="1"/>
</dbReference>
<evidence type="ECO:0000256" key="7">
    <source>
        <dbReference type="ARBA" id="ARBA00023125"/>
    </source>
</evidence>
<dbReference type="PROSITE" id="PS51843">
    <property type="entry name" value="NR_LBD"/>
    <property type="match status" value="1"/>
</dbReference>
<keyword evidence="4 12" id="KW-0862">Zinc</keyword>
<dbReference type="InterPro" id="IPR013088">
    <property type="entry name" value="Znf_NHR/GATA"/>
</dbReference>
<evidence type="ECO:0000256" key="4">
    <source>
        <dbReference type="ARBA" id="ARBA00022833"/>
    </source>
</evidence>
<dbReference type="PRINTS" id="PR02034">
    <property type="entry name" value="LIVERXRECPTR"/>
</dbReference>
<dbReference type="GO" id="GO:0008270">
    <property type="term" value="F:zinc ion binding"/>
    <property type="evidence" value="ECO:0007669"/>
    <property type="project" value="UniProtKB-KW"/>
</dbReference>
<dbReference type="SMART" id="SM00399">
    <property type="entry name" value="ZnF_C4"/>
    <property type="match status" value="1"/>
</dbReference>
<dbReference type="PRINTS" id="PR00398">
    <property type="entry name" value="STRDHORMONER"/>
</dbReference>
<evidence type="ECO:0000256" key="13">
    <source>
        <dbReference type="SAM" id="MobiDB-lite"/>
    </source>
</evidence>
<dbReference type="EMBL" id="JX126486">
    <property type="protein sequence ID" value="AGB58266.1"/>
    <property type="molecule type" value="mRNA"/>
</dbReference>
<dbReference type="GO" id="GO:0000978">
    <property type="term" value="F:RNA polymerase II cis-regulatory region sequence-specific DNA binding"/>
    <property type="evidence" value="ECO:0007669"/>
    <property type="project" value="TreeGrafter"/>
</dbReference>
<dbReference type="PANTHER" id="PTHR24082:SF509">
    <property type="entry name" value="NUCLEAR RECEPTOR SUBFAMILY 1, GROUP H, MEMBER 3"/>
    <property type="match status" value="1"/>
</dbReference>
<dbReference type="Pfam" id="PF00104">
    <property type="entry name" value="Hormone_recep"/>
    <property type="match status" value="1"/>
</dbReference>
<keyword evidence="8" id="KW-0010">Activator</keyword>
<comment type="subcellular location">
    <subcellularLocation>
        <location evidence="12">Nucleus</location>
    </subcellularLocation>
</comment>
<keyword evidence="7 12" id="KW-0238">DNA-binding</keyword>
<evidence type="ECO:0000256" key="3">
    <source>
        <dbReference type="ARBA" id="ARBA00022771"/>
    </source>
</evidence>
<dbReference type="PROSITE" id="PS51030">
    <property type="entry name" value="NUCLEAR_REC_DBD_2"/>
    <property type="match status" value="1"/>
</dbReference>
<evidence type="ECO:0000313" key="16">
    <source>
        <dbReference type="EMBL" id="AGB58266.1"/>
    </source>
</evidence>
<dbReference type="GO" id="GO:0045944">
    <property type="term" value="P:positive regulation of transcription by RNA polymerase II"/>
    <property type="evidence" value="ECO:0007669"/>
    <property type="project" value="TreeGrafter"/>
</dbReference>
<keyword evidence="5" id="KW-0832">Ubl conjugation</keyword>
<feature type="region of interest" description="Disordered" evidence="13">
    <location>
        <begin position="1"/>
        <end position="42"/>
    </location>
</feature>
<evidence type="ECO:0000256" key="12">
    <source>
        <dbReference type="RuleBase" id="RU004334"/>
    </source>
</evidence>
<evidence type="ECO:0000256" key="8">
    <source>
        <dbReference type="ARBA" id="ARBA00023159"/>
    </source>
</evidence>
<keyword evidence="10 12" id="KW-0675">Receptor</keyword>
<comment type="similarity">
    <text evidence="1 12">Belongs to the nuclear hormone receptor family.</text>
</comment>
<keyword evidence="9 12" id="KW-0804">Transcription</keyword>
<dbReference type="InterPro" id="IPR050234">
    <property type="entry name" value="Nuclear_hormone_rcpt_NR1"/>
</dbReference>
<dbReference type="GO" id="GO:0030154">
    <property type="term" value="P:cell differentiation"/>
    <property type="evidence" value="ECO:0007669"/>
    <property type="project" value="TreeGrafter"/>
</dbReference>
<feature type="compositionally biased region" description="Polar residues" evidence="13">
    <location>
        <begin position="11"/>
        <end position="35"/>
    </location>
</feature>
<dbReference type="InterPro" id="IPR000536">
    <property type="entry name" value="Nucl_hrmn_rcpt_lig-bd"/>
</dbReference>
<dbReference type="InterPro" id="IPR001628">
    <property type="entry name" value="Znf_hrmn_rcpt"/>
</dbReference>
<dbReference type="Pfam" id="PF00105">
    <property type="entry name" value="zf-C4"/>
    <property type="match status" value="1"/>
</dbReference>
<feature type="domain" description="NR LBD" evidence="15">
    <location>
        <begin position="236"/>
        <end position="471"/>
    </location>
</feature>
<dbReference type="InterPro" id="IPR001723">
    <property type="entry name" value="Nuclear_hrmn_rcpt"/>
</dbReference>
<reference evidence="16" key="2">
    <citation type="journal article" date="2013" name="Zool. Sci.">
        <title>Transcriptional Activity and Expression of Liver X Receptor in the Ascidian Halocynthia roretzi.</title>
        <authorList>
            <person name="Raslan A.A."/>
            <person name="Lee J.H."/>
            <person name="Shin J."/>
            <person name="Shin Y.K."/>
            <person name="Sohn Y.C."/>
        </authorList>
    </citation>
    <scope>NUCLEOTIDE SEQUENCE</scope>
</reference>
<evidence type="ECO:0000256" key="1">
    <source>
        <dbReference type="ARBA" id="ARBA00005993"/>
    </source>
</evidence>
<dbReference type="SMART" id="SM00430">
    <property type="entry name" value="HOLI"/>
    <property type="match status" value="1"/>
</dbReference>
<accession>T1QFT0</accession>
<proteinExistence type="evidence at transcript level"/>
<organism evidence="16">
    <name type="scientific">Halocynthia roretzi</name>
    <name type="common">Sea squirt</name>
    <name type="synonym">Cynthia roretzi</name>
    <dbReference type="NCBI Taxonomy" id="7729"/>
    <lineage>
        <taxon>Eukaryota</taxon>
        <taxon>Metazoa</taxon>
        <taxon>Chordata</taxon>
        <taxon>Tunicata</taxon>
        <taxon>Ascidiacea</taxon>
        <taxon>Stolidobranchia</taxon>
        <taxon>Pyuridae</taxon>
        <taxon>Halocynthia</taxon>
    </lineage>
</organism>
<evidence type="ECO:0000256" key="10">
    <source>
        <dbReference type="ARBA" id="ARBA00023170"/>
    </source>
</evidence>
<sequence>MSADVNKPHRLSSTPQYEIQDSNEVNNNKVQQPVTELSESSLSRLCSTPTAMTVSSTTKLGDESIADISIEQPLTVQSNEIILTDTSPTSSASTSSNTVITTTVEPGVNLKRKKGPAPKLCGTEVCLVCGDKASGFHYNVLSCEGCKGFFRRSVIKTAKYVCKGKSNCQMDLFMRRKCQQCRFQKCKSVGMKDESVLSEEQVKAKKMKKECDTSSNCSNNSSIASAQDTNIPSLTPQQRNLVELLKANERRFRWPTTEDMKKVTSWVEEDDSNHSRALRFAHFTELCILIVQLVVEFTKQLPGFLSVLREDQIVLLKSCAIEVMLLRAAKQYNKADGTTNFLNGKFYDKSSFYRAGMQVAFVDPIFEFCNGMAQLELDETEYAILVAIITFSTDRPHIKDIGKVERMQDPYVELLRIYSSIRHPNDPLMFARILMKLVELRTLNNYHGEQIFALKVQDRKLPPLLAEIWDM</sequence>
<evidence type="ECO:0000256" key="6">
    <source>
        <dbReference type="ARBA" id="ARBA00023015"/>
    </source>
</evidence>
<protein>
    <submittedName>
        <fullName evidence="16">Liver X receptor</fullName>
    </submittedName>
</protein>
<name>T1QFT0_HALRO</name>
<dbReference type="GO" id="GO:0090575">
    <property type="term" value="C:RNA polymerase II transcription regulator complex"/>
    <property type="evidence" value="ECO:0007669"/>
    <property type="project" value="TreeGrafter"/>
</dbReference>
<dbReference type="AlphaFoldDB" id="T1QFT0"/>
<dbReference type="SUPFAM" id="SSF57716">
    <property type="entry name" value="Glucocorticoid receptor-like (DNA-binding domain)"/>
    <property type="match status" value="1"/>
</dbReference>
<dbReference type="GO" id="GO:0004879">
    <property type="term" value="F:nuclear receptor activity"/>
    <property type="evidence" value="ECO:0007669"/>
    <property type="project" value="InterPro"/>
</dbReference>
<dbReference type="PRINTS" id="PR00047">
    <property type="entry name" value="STROIDFINGER"/>
</dbReference>
<evidence type="ECO:0000256" key="5">
    <source>
        <dbReference type="ARBA" id="ARBA00022843"/>
    </source>
</evidence>
<keyword evidence="11 12" id="KW-0539">Nucleus</keyword>